<comment type="caution">
    <text evidence="2">The sequence shown here is derived from an EMBL/GenBank/DDBJ whole genome shotgun (WGS) entry which is preliminary data.</text>
</comment>
<reference evidence="2 3" key="1">
    <citation type="submission" date="2022-11" db="EMBL/GenBank/DDBJ databases">
        <title>Mucor velutinosus strain NIH1002 WGS.</title>
        <authorList>
            <person name="Subramanian P."/>
            <person name="Mullikin J.C."/>
            <person name="Segre J.A."/>
            <person name="Zelazny A.M."/>
        </authorList>
    </citation>
    <scope>NUCLEOTIDE SEQUENCE [LARGE SCALE GENOMIC DNA]</scope>
    <source>
        <strain evidence="2 3">NIH1002</strain>
    </source>
</reference>
<evidence type="ECO:0000256" key="1">
    <source>
        <dbReference type="SAM" id="MobiDB-lite"/>
    </source>
</evidence>
<feature type="region of interest" description="Disordered" evidence="1">
    <location>
        <begin position="1"/>
        <end position="23"/>
    </location>
</feature>
<accession>A0AAN7DGR8</accession>
<sequence length="297" mass="33588">MDYDSDSSDFHFPSDTGLAKLSSPLSFKIPESRDWALDEFMQTLQDKPCTEAENLLSFKQYIPVQNEEDEDEDDEEDDFLNYEPPKLSLPTLEEKDFLSQLSQHFLNLERIELHDILKGGFTLVQNDIQSNNTQNYNHTTHISSPPGLSWFNEAVDYGRHEIDNLDTIEIPKRKNNFSPFEQMASAGGRHGNNKNATTVASFSICSEQQEITTVVSPQVEKPLPPLPQSTSLPSAAPTTTTTFVITSNSSSQKKKGLKYILKQFVKPFNKSTAATTTSEKPKKSFIKNTRKLIRNIF</sequence>
<name>A0AAN7DGR8_9FUNG</name>
<evidence type="ECO:0000313" key="2">
    <source>
        <dbReference type="EMBL" id="KAK4516753.1"/>
    </source>
</evidence>
<dbReference type="GO" id="GO:0004674">
    <property type="term" value="F:protein serine/threonine kinase activity"/>
    <property type="evidence" value="ECO:0007669"/>
    <property type="project" value="UniProtKB-KW"/>
</dbReference>
<keyword evidence="2" id="KW-0418">Kinase</keyword>
<keyword evidence="3" id="KW-1185">Reference proteome</keyword>
<dbReference type="RefSeq" id="XP_064683419.1">
    <property type="nucleotide sequence ID" value="XM_064830917.1"/>
</dbReference>
<dbReference type="AlphaFoldDB" id="A0AAN7DGR8"/>
<dbReference type="GeneID" id="89955417"/>
<keyword evidence="2" id="KW-0808">Transferase</keyword>
<gene>
    <name evidence="2" type="primary">SKY1_2</name>
    <name evidence="2" type="ORF">ATC70_011731</name>
</gene>
<evidence type="ECO:0000313" key="3">
    <source>
        <dbReference type="Proteomes" id="UP001304243"/>
    </source>
</evidence>
<dbReference type="EC" id="2.7.11.1" evidence="2"/>
<protein>
    <submittedName>
        <fullName evidence="2">Serine/threonine protein kinase, CMGC</fullName>
        <ecNumber evidence="2">2.7.11.1</ecNumber>
    </submittedName>
</protein>
<proteinExistence type="predicted"/>
<dbReference type="EMBL" id="JASEJX010000014">
    <property type="protein sequence ID" value="KAK4516753.1"/>
    <property type="molecule type" value="Genomic_DNA"/>
</dbReference>
<dbReference type="Proteomes" id="UP001304243">
    <property type="component" value="Unassembled WGS sequence"/>
</dbReference>
<organism evidence="2 3">
    <name type="scientific">Mucor velutinosus</name>
    <dbReference type="NCBI Taxonomy" id="708070"/>
    <lineage>
        <taxon>Eukaryota</taxon>
        <taxon>Fungi</taxon>
        <taxon>Fungi incertae sedis</taxon>
        <taxon>Mucoromycota</taxon>
        <taxon>Mucoromycotina</taxon>
        <taxon>Mucoromycetes</taxon>
        <taxon>Mucorales</taxon>
        <taxon>Mucorineae</taxon>
        <taxon>Mucoraceae</taxon>
        <taxon>Mucor</taxon>
    </lineage>
</organism>
<keyword evidence="2" id="KW-0723">Serine/threonine-protein kinase</keyword>